<protein>
    <recommendedName>
        <fullName evidence="9">Lipid A biosynthesis acyltransferase</fullName>
    </recommendedName>
</protein>
<evidence type="ECO:0000256" key="4">
    <source>
        <dbReference type="ARBA" id="ARBA00022679"/>
    </source>
</evidence>
<dbReference type="InterPro" id="IPR004960">
    <property type="entry name" value="LipA_acyltrans"/>
</dbReference>
<feature type="non-terminal residue" evidence="7">
    <location>
        <position position="180"/>
    </location>
</feature>
<sequence length="180" mass="21272">MHFIIEAVVLSTMYMLYWFNRERRKYLKKRIGAGALLNIYRTARNFSFMLQRRELCLKGNTHLLHRGSILYSFHYGVWELMPATLRKRGYKLGIIVNSYYNRDKNLITYYLDKFLHYFRSHSGVEIFHKEDVAKIIKFIKSGGLLGILVDGNSFYTKYGKVQKLAHLCNAPLVPFAAYRQ</sequence>
<comment type="caution">
    <text evidence="7">The sequence shown here is derived from an EMBL/GenBank/DDBJ whole genome shotgun (WGS) entry which is preliminary data.</text>
</comment>
<keyword evidence="3" id="KW-0997">Cell inner membrane</keyword>
<evidence type="ECO:0000256" key="2">
    <source>
        <dbReference type="ARBA" id="ARBA00022475"/>
    </source>
</evidence>
<accession>A0A0S7YBC7</accession>
<evidence type="ECO:0000313" key="7">
    <source>
        <dbReference type="EMBL" id="KPJ71497.1"/>
    </source>
</evidence>
<evidence type="ECO:0008006" key="9">
    <source>
        <dbReference type="Google" id="ProtNLM"/>
    </source>
</evidence>
<dbReference type="GO" id="GO:0005886">
    <property type="term" value="C:plasma membrane"/>
    <property type="evidence" value="ECO:0007669"/>
    <property type="project" value="UniProtKB-SubCell"/>
</dbReference>
<keyword evidence="2" id="KW-1003">Cell membrane</keyword>
<evidence type="ECO:0000313" key="8">
    <source>
        <dbReference type="Proteomes" id="UP000051012"/>
    </source>
</evidence>
<organism evidence="7 8">
    <name type="scientific">candidate division TA06 bacterium DG_78</name>
    <dbReference type="NCBI Taxonomy" id="1703772"/>
    <lineage>
        <taxon>Bacteria</taxon>
        <taxon>Bacteria division TA06</taxon>
    </lineage>
</organism>
<keyword evidence="5" id="KW-0472">Membrane</keyword>
<evidence type="ECO:0000256" key="1">
    <source>
        <dbReference type="ARBA" id="ARBA00004533"/>
    </source>
</evidence>
<keyword evidence="6" id="KW-0012">Acyltransferase</keyword>
<evidence type="ECO:0000256" key="6">
    <source>
        <dbReference type="ARBA" id="ARBA00023315"/>
    </source>
</evidence>
<evidence type="ECO:0000256" key="3">
    <source>
        <dbReference type="ARBA" id="ARBA00022519"/>
    </source>
</evidence>
<dbReference type="EMBL" id="LJNI01000123">
    <property type="protein sequence ID" value="KPJ71497.1"/>
    <property type="molecule type" value="Genomic_DNA"/>
</dbReference>
<gene>
    <name evidence="7" type="ORF">AMJ52_08500</name>
</gene>
<name>A0A0S7YBC7_UNCT6</name>
<reference evidence="7 8" key="1">
    <citation type="journal article" date="2015" name="Microbiome">
        <title>Genomic resolution of linkages in carbon, nitrogen, and sulfur cycling among widespread estuary sediment bacteria.</title>
        <authorList>
            <person name="Baker B.J."/>
            <person name="Lazar C.S."/>
            <person name="Teske A.P."/>
            <person name="Dick G.J."/>
        </authorList>
    </citation>
    <scope>NUCLEOTIDE SEQUENCE [LARGE SCALE GENOMIC DNA]</scope>
    <source>
        <strain evidence="7">DG_78</strain>
    </source>
</reference>
<proteinExistence type="predicted"/>
<comment type="subcellular location">
    <subcellularLocation>
        <location evidence="1">Cell inner membrane</location>
    </subcellularLocation>
</comment>
<dbReference type="GO" id="GO:0016746">
    <property type="term" value="F:acyltransferase activity"/>
    <property type="evidence" value="ECO:0007669"/>
    <property type="project" value="UniProtKB-KW"/>
</dbReference>
<keyword evidence="4" id="KW-0808">Transferase</keyword>
<dbReference type="Pfam" id="PF03279">
    <property type="entry name" value="Lip_A_acyltrans"/>
    <property type="match status" value="1"/>
</dbReference>
<dbReference type="GO" id="GO:0009247">
    <property type="term" value="P:glycolipid biosynthetic process"/>
    <property type="evidence" value="ECO:0007669"/>
    <property type="project" value="UniProtKB-ARBA"/>
</dbReference>
<dbReference type="Proteomes" id="UP000051012">
    <property type="component" value="Unassembled WGS sequence"/>
</dbReference>
<evidence type="ECO:0000256" key="5">
    <source>
        <dbReference type="ARBA" id="ARBA00023136"/>
    </source>
</evidence>
<dbReference type="AlphaFoldDB" id="A0A0S7YBC7"/>